<dbReference type="AlphaFoldDB" id="A0A1Y0D4Q5"/>
<name>A0A1Y0D4Q5_9GAMM</name>
<organism evidence="1 2">
    <name type="scientific">Oceanisphaera profunda</name>
    <dbReference type="NCBI Taxonomy" id="1416627"/>
    <lineage>
        <taxon>Bacteria</taxon>
        <taxon>Pseudomonadati</taxon>
        <taxon>Pseudomonadota</taxon>
        <taxon>Gammaproteobacteria</taxon>
        <taxon>Aeromonadales</taxon>
        <taxon>Aeromonadaceae</taxon>
        <taxon>Oceanisphaera</taxon>
    </lineage>
</organism>
<reference evidence="1 2" key="1">
    <citation type="journal article" date="2014" name="Int. J. Syst. Evol. Microbiol.">
        <title>Oceanisphaera profunda sp. nov., a marine bacterium isolated from deep-sea sediment, and emended description of the genus Oceanisphaera.</title>
        <authorList>
            <person name="Xu Z."/>
            <person name="Zhang X.Y."/>
            <person name="Su H.N."/>
            <person name="Yu Z.C."/>
            <person name="Liu C."/>
            <person name="Li H."/>
            <person name="Chen X.L."/>
            <person name="Song X.Y."/>
            <person name="Xie B.B."/>
            <person name="Qin Q.L."/>
            <person name="Zhou B.C."/>
            <person name="Shi M."/>
            <person name="Huang Y."/>
            <person name="Zhang Y.Z."/>
        </authorList>
    </citation>
    <scope>NUCLEOTIDE SEQUENCE [LARGE SCALE GENOMIC DNA]</scope>
    <source>
        <strain evidence="1 2">SM1222</strain>
    </source>
</reference>
<dbReference type="KEGG" id="opf:CBP31_06295"/>
<protein>
    <submittedName>
        <fullName evidence="1">Uncharacterized protein</fullName>
    </submittedName>
</protein>
<proteinExistence type="predicted"/>
<accession>A0A1Y0D4Q5</accession>
<evidence type="ECO:0000313" key="1">
    <source>
        <dbReference type="EMBL" id="ART82284.1"/>
    </source>
</evidence>
<sequence length="98" mass="11192">MLTQFQQHLPLFSEHMEQRLQALAQLPMPDTSTYQQTFVWIKNQKLLTEAPYAAALCAPLHKVDDAEKFEEWLGVILLCCCQVHILGHQNSGIDSALR</sequence>
<gene>
    <name evidence="1" type="ORF">CBP31_06295</name>
</gene>
<dbReference type="Proteomes" id="UP000243937">
    <property type="component" value="Chromosome"/>
</dbReference>
<dbReference type="EMBL" id="CP021377">
    <property type="protein sequence ID" value="ART82284.1"/>
    <property type="molecule type" value="Genomic_DNA"/>
</dbReference>
<evidence type="ECO:0000313" key="2">
    <source>
        <dbReference type="Proteomes" id="UP000243937"/>
    </source>
</evidence>
<keyword evidence="2" id="KW-1185">Reference proteome</keyword>